<sequence>MSALSSRSRAGREFAYGLTFLLILALLVALTVALYRRSFADTVAVTIESDRAGLTLDSGTPVKLRGVEIGTVESIRKVGDGARIEVAIDRDQLANVPADVTAQIVPPTAFGAKYVQLTAPARADAARLTGGDVIRADKVTVEINQTFTHLTEVLDAARPAQVSAALSALATTLNGRGEAIGDLVTQLDRYLKAFNPALPTLARDLPRAQQVADVYADAVPDLLDAGDAAATTADTLSAQEASLQAFLVNLRSFSGTAEQTVRVNARDLRTALDQFSSTAALLNRYSPELPCVIKGVVFNNEKLEKVVGGLNPGVTTFTRIQPGMPAYSYAKDLPIMGDDRGPNCYGLPVLGADEQDPPNPHFVSGTDPYADGPQTPTGDLATTLFGALDGVLNFLPSGAGR</sequence>
<dbReference type="Pfam" id="PF02470">
    <property type="entry name" value="MlaD"/>
    <property type="match status" value="1"/>
</dbReference>
<evidence type="ECO:0000313" key="3">
    <source>
        <dbReference type="EMBL" id="GAA4119440.1"/>
    </source>
</evidence>
<dbReference type="InterPro" id="IPR052336">
    <property type="entry name" value="MlaD_Phospholipid_Transporter"/>
</dbReference>
<dbReference type="PANTHER" id="PTHR33371">
    <property type="entry name" value="INTERMEMBRANE PHOSPHOLIPID TRANSPORT SYSTEM BINDING PROTEIN MLAD-RELATED"/>
    <property type="match status" value="1"/>
</dbReference>
<comment type="caution">
    <text evidence="3">The sequence shown here is derived from an EMBL/GenBank/DDBJ whole genome shotgun (WGS) entry which is preliminary data.</text>
</comment>
<gene>
    <name evidence="3" type="ORF">GCM10022215_22000</name>
</gene>
<feature type="domain" description="Mce/MlaD" evidence="1">
    <location>
        <begin position="42"/>
        <end position="119"/>
    </location>
</feature>
<dbReference type="Proteomes" id="UP001501495">
    <property type="component" value="Unassembled WGS sequence"/>
</dbReference>
<reference evidence="4" key="1">
    <citation type="journal article" date="2019" name="Int. J. Syst. Evol. Microbiol.">
        <title>The Global Catalogue of Microorganisms (GCM) 10K type strain sequencing project: providing services to taxonomists for standard genome sequencing and annotation.</title>
        <authorList>
            <consortium name="The Broad Institute Genomics Platform"/>
            <consortium name="The Broad Institute Genome Sequencing Center for Infectious Disease"/>
            <person name="Wu L."/>
            <person name="Ma J."/>
        </authorList>
    </citation>
    <scope>NUCLEOTIDE SEQUENCE [LARGE SCALE GENOMIC DNA]</scope>
    <source>
        <strain evidence="4">JCM 16703</strain>
    </source>
</reference>
<dbReference type="InterPro" id="IPR005693">
    <property type="entry name" value="Mce"/>
</dbReference>
<name>A0ABP7XJJ3_9ACTN</name>
<evidence type="ECO:0000259" key="2">
    <source>
        <dbReference type="Pfam" id="PF11887"/>
    </source>
</evidence>
<dbReference type="NCBIfam" id="TIGR00996">
    <property type="entry name" value="Mtu_fam_mce"/>
    <property type="match status" value="1"/>
</dbReference>
<evidence type="ECO:0000259" key="1">
    <source>
        <dbReference type="Pfam" id="PF02470"/>
    </source>
</evidence>
<proteinExistence type="predicted"/>
<feature type="domain" description="Mammalian cell entry C-terminal" evidence="2">
    <location>
        <begin position="125"/>
        <end position="342"/>
    </location>
</feature>
<dbReference type="PANTHER" id="PTHR33371:SF19">
    <property type="entry name" value="MCE-FAMILY PROTEIN MCE4A"/>
    <property type="match status" value="1"/>
</dbReference>
<dbReference type="EMBL" id="BAAAZH010000014">
    <property type="protein sequence ID" value="GAA4119440.1"/>
    <property type="molecule type" value="Genomic_DNA"/>
</dbReference>
<keyword evidence="4" id="KW-1185">Reference proteome</keyword>
<accession>A0ABP7XJJ3</accession>
<dbReference type="InterPro" id="IPR003399">
    <property type="entry name" value="Mce/MlaD"/>
</dbReference>
<evidence type="ECO:0000313" key="4">
    <source>
        <dbReference type="Proteomes" id="UP001501495"/>
    </source>
</evidence>
<dbReference type="Pfam" id="PF11887">
    <property type="entry name" value="Mce4_CUP1"/>
    <property type="match status" value="1"/>
</dbReference>
<dbReference type="InterPro" id="IPR024516">
    <property type="entry name" value="Mce_C"/>
</dbReference>
<dbReference type="RefSeq" id="WP_344733423.1">
    <property type="nucleotide sequence ID" value="NZ_BAAAZH010000014.1"/>
</dbReference>
<organism evidence="3 4">
    <name type="scientific">Nocardioides fonticola</name>
    <dbReference type="NCBI Taxonomy" id="450363"/>
    <lineage>
        <taxon>Bacteria</taxon>
        <taxon>Bacillati</taxon>
        <taxon>Actinomycetota</taxon>
        <taxon>Actinomycetes</taxon>
        <taxon>Propionibacteriales</taxon>
        <taxon>Nocardioidaceae</taxon>
        <taxon>Nocardioides</taxon>
    </lineage>
</organism>
<protein>
    <submittedName>
        <fullName evidence="3">MCE family protein</fullName>
    </submittedName>
</protein>